<keyword evidence="2" id="KW-1185">Reference proteome</keyword>
<gene>
    <name evidence="1" type="ORF">HHU12_31290</name>
</gene>
<name>A0A7X9S176_9BACT</name>
<accession>A0A7X9S176</accession>
<dbReference type="Proteomes" id="UP000576082">
    <property type="component" value="Unassembled WGS sequence"/>
</dbReference>
<evidence type="ECO:0000313" key="1">
    <source>
        <dbReference type="EMBL" id="NME72488.1"/>
    </source>
</evidence>
<reference evidence="1 2" key="1">
    <citation type="submission" date="2020-04" db="EMBL/GenBank/DDBJ databases">
        <title>Flammeovirga sp. SR4, a novel species isolated from seawater.</title>
        <authorList>
            <person name="Wang X."/>
        </authorList>
    </citation>
    <scope>NUCLEOTIDE SEQUENCE [LARGE SCALE GENOMIC DNA]</scope>
    <source>
        <strain evidence="1 2">ATCC 23126</strain>
    </source>
</reference>
<protein>
    <recommendedName>
        <fullName evidence="3">Lipoprotein</fullName>
    </recommendedName>
</protein>
<dbReference type="RefSeq" id="WP_169660677.1">
    <property type="nucleotide sequence ID" value="NZ_JABANE010000166.1"/>
</dbReference>
<sequence length="97" mass="11686">MENRFIHLFANLLVIGLLTNCTDYKNLEYKKAIDLIKKKNFEEFGYVLDDKKENVIKIRIENTESLTSFPEELRAFKHLEEIKIKYCNRYINLDRPK</sequence>
<proteinExistence type="predicted"/>
<organism evidence="1 2">
    <name type="scientific">Flammeovirga aprica JL-4</name>
    <dbReference type="NCBI Taxonomy" id="694437"/>
    <lineage>
        <taxon>Bacteria</taxon>
        <taxon>Pseudomonadati</taxon>
        <taxon>Bacteroidota</taxon>
        <taxon>Cytophagia</taxon>
        <taxon>Cytophagales</taxon>
        <taxon>Flammeovirgaceae</taxon>
        <taxon>Flammeovirga</taxon>
    </lineage>
</organism>
<dbReference type="AlphaFoldDB" id="A0A7X9S176"/>
<evidence type="ECO:0008006" key="3">
    <source>
        <dbReference type="Google" id="ProtNLM"/>
    </source>
</evidence>
<evidence type="ECO:0000313" key="2">
    <source>
        <dbReference type="Proteomes" id="UP000576082"/>
    </source>
</evidence>
<comment type="caution">
    <text evidence="1">The sequence shown here is derived from an EMBL/GenBank/DDBJ whole genome shotgun (WGS) entry which is preliminary data.</text>
</comment>
<dbReference type="EMBL" id="JABANE010000166">
    <property type="protein sequence ID" value="NME72488.1"/>
    <property type="molecule type" value="Genomic_DNA"/>
</dbReference>